<dbReference type="KEGG" id="otr:OTERR_14750"/>
<evidence type="ECO:0008006" key="3">
    <source>
        <dbReference type="Google" id="ProtNLM"/>
    </source>
</evidence>
<evidence type="ECO:0000313" key="1">
    <source>
        <dbReference type="EMBL" id="QEL64951.1"/>
    </source>
</evidence>
<dbReference type="EMBL" id="CP022579">
    <property type="protein sequence ID" value="QEL64951.1"/>
    <property type="molecule type" value="Genomic_DNA"/>
</dbReference>
<keyword evidence="2" id="KW-1185">Reference proteome</keyword>
<evidence type="ECO:0000313" key="2">
    <source>
        <dbReference type="Proteomes" id="UP000323671"/>
    </source>
</evidence>
<accession>A0A5C1E7M3</accession>
<dbReference type="RefSeq" id="WP_149425337.1">
    <property type="nucleotide sequence ID" value="NZ_CP022579.1"/>
</dbReference>
<proteinExistence type="predicted"/>
<gene>
    <name evidence="1" type="ORF">OTERR_14750</name>
</gene>
<dbReference type="AlphaFoldDB" id="A0A5C1E7M3"/>
<reference evidence="1 2" key="1">
    <citation type="submission" date="2017-07" db="EMBL/GenBank/DDBJ databases">
        <title>Complete genome sequence of Oryzomicrobium terrae TPP412.</title>
        <authorList>
            <person name="Chiu L.-W."/>
            <person name="Lo K.-J."/>
            <person name="Tsai Y.-M."/>
            <person name="Lin S.-S."/>
            <person name="Kuo C.-H."/>
            <person name="Liu C.-T."/>
        </authorList>
    </citation>
    <scope>NUCLEOTIDE SEQUENCE [LARGE SCALE GENOMIC DNA]</scope>
    <source>
        <strain evidence="1 2">TPP412</strain>
    </source>
</reference>
<dbReference type="Proteomes" id="UP000323671">
    <property type="component" value="Chromosome"/>
</dbReference>
<name>A0A5C1E7M3_9RHOO</name>
<protein>
    <recommendedName>
        <fullName evidence="3">Regulatory protein, RpfE type</fullName>
    </recommendedName>
</protein>
<dbReference type="InterPro" id="IPR016631">
    <property type="entry name" value="Regulatory_RpfE"/>
</dbReference>
<sequence>MHLEILVPDLFWPDRRDTAIYADLSLPALGTMLARGRCQVAPHPRERAPGWEEVLAKRMGIQTGNASASATSPAAARLAGEAPPLPPAGAAPGAWVCADPVHLRFVQQQVVVADARQFPLDDADAQALVAGLNDYFAPDGIRIAAPAPDRWYAWLPQTLLDATLGLPPVLPLSAVAGRRLDGRQPAADLPPILTRVVSDAQMVLHTHPANARREEAGHLPVNSLWLWGYGLPAMPDFSAAATDAPLSHLWADSPLARGLAGPARAAALPAGFSALPAADTTSAAGRGLVVLESLFDSALYQDRDAWRRALPAVEAAWLAPALAALWAGRLTGLTLTVPATRATVSWTLVPGDRWKFWRRPLPTAALAAYAAPWQAEGVDLNPEGPGA</sequence>
<dbReference type="PIRSF" id="PIRSF015283">
    <property type="entry name" value="Regulatory_RpfE"/>
    <property type="match status" value="1"/>
</dbReference>
<organism evidence="1 2">
    <name type="scientific">Oryzomicrobium terrae</name>
    <dbReference type="NCBI Taxonomy" id="1735038"/>
    <lineage>
        <taxon>Bacteria</taxon>
        <taxon>Pseudomonadati</taxon>
        <taxon>Pseudomonadota</taxon>
        <taxon>Betaproteobacteria</taxon>
        <taxon>Rhodocyclales</taxon>
        <taxon>Rhodocyclaceae</taxon>
        <taxon>Oryzomicrobium</taxon>
    </lineage>
</organism>